<protein>
    <submittedName>
        <fullName evidence="2">Uncharacterized protein</fullName>
    </submittedName>
</protein>
<feature type="compositionally biased region" description="Polar residues" evidence="1">
    <location>
        <begin position="985"/>
        <end position="994"/>
    </location>
</feature>
<dbReference type="Proteomes" id="UP001159363">
    <property type="component" value="Chromosome 1"/>
</dbReference>
<reference evidence="2 3" key="1">
    <citation type="submission" date="2023-02" db="EMBL/GenBank/DDBJ databases">
        <title>LHISI_Scaffold_Assembly.</title>
        <authorList>
            <person name="Stuart O.P."/>
            <person name="Cleave R."/>
            <person name="Magrath M.J.L."/>
            <person name="Mikheyev A.S."/>
        </authorList>
    </citation>
    <scope>NUCLEOTIDE SEQUENCE [LARGE SCALE GENOMIC DNA]</scope>
    <source>
        <strain evidence="2">Daus_M_001</strain>
        <tissue evidence="2">Leg muscle</tissue>
    </source>
</reference>
<name>A0ABQ9IHA7_9NEOP</name>
<evidence type="ECO:0000313" key="2">
    <source>
        <dbReference type="EMBL" id="KAJ8895837.1"/>
    </source>
</evidence>
<gene>
    <name evidence="2" type="ORF">PR048_001176</name>
</gene>
<evidence type="ECO:0000256" key="1">
    <source>
        <dbReference type="SAM" id="MobiDB-lite"/>
    </source>
</evidence>
<sequence>MLPDADSRRRLTTAGHTHLCTLLVAITRRQRRRAQCYVGLYQARCLTFSAPITGRWREFLHLPFDGVHRPPIERVPQVVDRWHEEDFFRPLRQVVDHEFRVGGDGPHSLYDPGLLIIVPDLNLLVLKLKRLGKVYPRPARALIIVEFAARVYEITYNIELPNSVLTFEGESSWMTLYKGDAWSQSSRADYCTQAIPKNVSVERWCGIYGEEKIREEDGNTPRKPTCSVIDSDPPGIRTRISKVREVQEGLPKRTGVPHALRMSLRHSCISLAGTSHDSGAGWTSVGTPHPRSRRERAIQATLTRTPSVSSLLLARRAVFPSLTFDLGADDVDLVAVDRGRPEESNPVAVAHSSPIHLRDLVVAAKPVSDLQNKTKKGGGNWRSPRKTSRRLTASSGTIPTCKNPVTRLGIEPSSPCWETSRLTAQPPQPQVVAVLPRTPPQEPAPVQRQQSSGHFQLAATNNGPARNNANPAISSRHHRAVTATPARLIRARRNTYLLDRCDCGATARARRGLPLRRQFTETFSVKSLFAHYSPPTKVNRVQSCRTTPRVGGFSRGFPVSSALAFRRCSIVASFHRHRLSSLEGTTPAAGYKRAVRIPLRCRGSPEIATHSFRDVDKDDRSWTVRITGAEEIYILLSFLCRFGLQGITAKAGRGLSEMCFFRKLQNQKNPAPKEISDIDSRRATRVHSHRAVDNTERQHHVGTPFANQRLPIGNISQSEVANETQGPVTEPRAANQRMSTPTSAGFPCYSEVMVYERQKRFEGHGGCAVSLLTSHQGVASSIPGRVTPGCSHVGILPVDLGDLPFPPPLYSVAAPFSPQSPSTGSQDLAVKSHPNLFTLHPKRELASGLTKWFGICCNDEPPRLQIQPAGGRTQKHAALASRRTMNPAERRDWPAKLLLLRATGEDALWVRTSLRWEEGVVGRPSFHYRAFRGRRLPPSPPTETLLSCSVARCTGILGPQYENLISLIRQHCSRGREGQDPLRRSGSTGASRPHSTPLPSPARHYDCRPRARSLRSSDHLYCDLEREG</sequence>
<comment type="caution">
    <text evidence="2">The sequence shown here is derived from an EMBL/GenBank/DDBJ whole genome shotgun (WGS) entry which is preliminary data.</text>
</comment>
<proteinExistence type="predicted"/>
<evidence type="ECO:0000313" key="3">
    <source>
        <dbReference type="Proteomes" id="UP001159363"/>
    </source>
</evidence>
<feature type="region of interest" description="Disordered" evidence="1">
    <location>
        <begin position="976"/>
        <end position="1009"/>
    </location>
</feature>
<feature type="region of interest" description="Disordered" evidence="1">
    <location>
        <begin position="370"/>
        <end position="405"/>
    </location>
</feature>
<keyword evidence="3" id="KW-1185">Reference proteome</keyword>
<accession>A0ABQ9IHA7</accession>
<organism evidence="2 3">
    <name type="scientific">Dryococelus australis</name>
    <dbReference type="NCBI Taxonomy" id="614101"/>
    <lineage>
        <taxon>Eukaryota</taxon>
        <taxon>Metazoa</taxon>
        <taxon>Ecdysozoa</taxon>
        <taxon>Arthropoda</taxon>
        <taxon>Hexapoda</taxon>
        <taxon>Insecta</taxon>
        <taxon>Pterygota</taxon>
        <taxon>Neoptera</taxon>
        <taxon>Polyneoptera</taxon>
        <taxon>Phasmatodea</taxon>
        <taxon>Verophasmatodea</taxon>
        <taxon>Anareolatae</taxon>
        <taxon>Phasmatidae</taxon>
        <taxon>Eurycanthinae</taxon>
        <taxon>Dryococelus</taxon>
    </lineage>
</organism>
<feature type="compositionally biased region" description="Polar residues" evidence="1">
    <location>
        <begin position="390"/>
        <end position="400"/>
    </location>
</feature>
<dbReference type="EMBL" id="JARBHB010000001">
    <property type="protein sequence ID" value="KAJ8895837.1"/>
    <property type="molecule type" value="Genomic_DNA"/>
</dbReference>